<proteinExistence type="predicted"/>
<sequence length="127" mass="13790">MLAKNIAVHIFGIKLIFIGKNFTKSCCLQCGASTKQLVFRVAKKVLSIVNHDIQRIGNHNNDRFPGILGDGSHDIFHDGNIPAGKRQAVHRLAGQYTGTGSDDNHIGILTFLIGSGMDVNIWPGRIG</sequence>
<dbReference type="AlphaFoldDB" id="A0A645IEB6"/>
<reference evidence="1" key="1">
    <citation type="submission" date="2019-08" db="EMBL/GenBank/DDBJ databases">
        <authorList>
            <person name="Kucharzyk K."/>
            <person name="Murdoch R.W."/>
            <person name="Higgins S."/>
            <person name="Loffler F."/>
        </authorList>
    </citation>
    <scope>NUCLEOTIDE SEQUENCE</scope>
</reference>
<protein>
    <submittedName>
        <fullName evidence="1">Uncharacterized protein</fullName>
    </submittedName>
</protein>
<dbReference type="EMBL" id="VSSQ01112197">
    <property type="protein sequence ID" value="MPN49182.1"/>
    <property type="molecule type" value="Genomic_DNA"/>
</dbReference>
<gene>
    <name evidence="1" type="ORF">SDC9_196797</name>
</gene>
<name>A0A645IEB6_9ZZZZ</name>
<evidence type="ECO:0000313" key="1">
    <source>
        <dbReference type="EMBL" id="MPN49182.1"/>
    </source>
</evidence>
<organism evidence="1">
    <name type="scientific">bioreactor metagenome</name>
    <dbReference type="NCBI Taxonomy" id="1076179"/>
    <lineage>
        <taxon>unclassified sequences</taxon>
        <taxon>metagenomes</taxon>
        <taxon>ecological metagenomes</taxon>
    </lineage>
</organism>
<comment type="caution">
    <text evidence="1">The sequence shown here is derived from an EMBL/GenBank/DDBJ whole genome shotgun (WGS) entry which is preliminary data.</text>
</comment>
<accession>A0A645IEB6</accession>